<dbReference type="AlphaFoldDB" id="A0AAU9C3V3"/>
<name>A0AAU9C3V3_9GAMM</name>
<gene>
    <name evidence="2" type="ORF">MIT9_P1416</name>
</gene>
<keyword evidence="1" id="KW-1133">Transmembrane helix</keyword>
<dbReference type="KEGG" id="mcau:MIT9_P1416"/>
<dbReference type="InterPro" id="IPR032820">
    <property type="entry name" value="ATPase_put"/>
</dbReference>
<evidence type="ECO:0000256" key="1">
    <source>
        <dbReference type="SAM" id="Phobius"/>
    </source>
</evidence>
<dbReference type="EMBL" id="AP024714">
    <property type="protein sequence ID" value="BCX81834.1"/>
    <property type="molecule type" value="Genomic_DNA"/>
</dbReference>
<reference evidence="3" key="1">
    <citation type="journal article" date="2024" name="Int. J. Syst. Evol. Microbiol.">
        <title>Methylomarinovum tepidoasis sp. nov., a moderately thermophilic methanotroph of the family Methylothermaceae isolated from a deep-sea hydrothermal field.</title>
        <authorList>
            <person name="Hirayama H."/>
            <person name="Takaki Y."/>
            <person name="Abe M."/>
            <person name="Miyazaki M."/>
            <person name="Uematsu K."/>
            <person name="Matsui Y."/>
            <person name="Takai K."/>
        </authorList>
    </citation>
    <scope>NUCLEOTIDE SEQUENCE [LARGE SCALE GENOMIC DNA]</scope>
    <source>
        <strain evidence="3">IT-9</strain>
    </source>
</reference>
<dbReference type="Proteomes" id="UP001321825">
    <property type="component" value="Chromosome"/>
</dbReference>
<keyword evidence="1" id="KW-0472">Membrane</keyword>
<proteinExistence type="predicted"/>
<accession>A0AAU9C3V3</accession>
<feature type="transmembrane region" description="Helical" evidence="1">
    <location>
        <begin position="69"/>
        <end position="91"/>
    </location>
</feature>
<dbReference type="RefSeq" id="WP_317704264.1">
    <property type="nucleotide sequence ID" value="NZ_AP024714.1"/>
</dbReference>
<dbReference type="Pfam" id="PF09527">
    <property type="entry name" value="ATPase_gene1"/>
    <property type="match status" value="1"/>
</dbReference>
<sequence>MPERHRGLEGWPEIVRRQVRNLRRAAEEEHRLLAQLAYLGTAGLVLVLPAVAGAYLGRWLDSLMPGYSIQWTLSLILVGLAIGIVNVWLLFRGD</sequence>
<organism evidence="2 3">
    <name type="scientific">Methylomarinovum caldicuralii</name>
    <dbReference type="NCBI Taxonomy" id="438856"/>
    <lineage>
        <taxon>Bacteria</taxon>
        <taxon>Pseudomonadati</taxon>
        <taxon>Pseudomonadota</taxon>
        <taxon>Gammaproteobacteria</taxon>
        <taxon>Methylococcales</taxon>
        <taxon>Methylothermaceae</taxon>
        <taxon>Methylomarinovum</taxon>
    </lineage>
</organism>
<evidence type="ECO:0000313" key="3">
    <source>
        <dbReference type="Proteomes" id="UP001321825"/>
    </source>
</evidence>
<protein>
    <submittedName>
        <fullName evidence="2">ATP synthase protein I</fullName>
    </submittedName>
</protein>
<keyword evidence="3" id="KW-1185">Reference proteome</keyword>
<feature type="transmembrane region" description="Helical" evidence="1">
    <location>
        <begin position="32"/>
        <end position="57"/>
    </location>
</feature>
<keyword evidence="1" id="KW-0812">Transmembrane</keyword>
<evidence type="ECO:0000313" key="2">
    <source>
        <dbReference type="EMBL" id="BCX81834.1"/>
    </source>
</evidence>